<dbReference type="GO" id="GO:1902758">
    <property type="term" value="P:bis(molybdopterin guanine dinucleotide)molybdenum biosynthetic process"/>
    <property type="evidence" value="ECO:0007669"/>
    <property type="project" value="TreeGrafter"/>
</dbReference>
<comment type="subcellular location">
    <subcellularLocation>
        <location evidence="8">Cytoplasm</location>
    </subcellularLocation>
</comment>
<feature type="binding site" evidence="8">
    <location>
        <position position="22"/>
    </location>
    <ligand>
        <name>GTP</name>
        <dbReference type="ChEBI" id="CHEBI:37565"/>
    </ligand>
</feature>
<keyword evidence="2 8" id="KW-0808">Transferase</keyword>
<organism evidence="10 11">
    <name type="scientific">Candidatus Ishikawaella capsulata Mpkobe</name>
    <dbReference type="NCBI Taxonomy" id="476281"/>
    <lineage>
        <taxon>Bacteria</taxon>
        <taxon>Pseudomonadati</taxon>
        <taxon>Pseudomonadota</taxon>
        <taxon>Gammaproteobacteria</taxon>
        <taxon>Enterobacterales</taxon>
        <taxon>Enterobacteriaceae</taxon>
        <taxon>Candidatus Ishikawella</taxon>
    </lineage>
</organism>
<dbReference type="CDD" id="cd02503">
    <property type="entry name" value="MobA"/>
    <property type="match status" value="1"/>
</dbReference>
<keyword evidence="3 8" id="KW-0479">Metal-binding</keyword>
<gene>
    <name evidence="8 10" type="primary">mobA</name>
    <name evidence="10" type="ORF">ICMP_660</name>
</gene>
<comment type="function">
    <text evidence="8">Transfers a GMP moiety from GTP to Mo-molybdopterin (Mo-MPT) cofactor (Moco or molybdenum cofactor) to form Mo-molybdopterin guanine dinucleotide (Mo-MGD) cofactor.</text>
</comment>
<dbReference type="GO" id="GO:0005525">
    <property type="term" value="F:GTP binding"/>
    <property type="evidence" value="ECO:0007669"/>
    <property type="project" value="UniProtKB-UniRule"/>
</dbReference>
<dbReference type="EMBL" id="AP010872">
    <property type="protein sequence ID" value="BAH83488.1"/>
    <property type="molecule type" value="Genomic_DNA"/>
</dbReference>
<comment type="subunit">
    <text evidence="8">Monomer.</text>
</comment>
<dbReference type="NCBIfam" id="TIGR02665">
    <property type="entry name" value="molyb_mobA"/>
    <property type="match status" value="1"/>
</dbReference>
<dbReference type="InterPro" id="IPR013482">
    <property type="entry name" value="Molybde_CF_guanTrfase"/>
</dbReference>
<proteinExistence type="inferred from homology"/>
<feature type="binding site" evidence="8">
    <location>
        <position position="98"/>
    </location>
    <ligand>
        <name>GTP</name>
        <dbReference type="ChEBI" id="CHEBI:37565"/>
    </ligand>
</feature>
<keyword evidence="6 8" id="KW-0342">GTP-binding</keyword>
<comment type="catalytic activity">
    <reaction evidence="8">
        <text>Mo-molybdopterin + GTP + H(+) = Mo-molybdopterin guanine dinucleotide + diphosphate</text>
        <dbReference type="Rhea" id="RHEA:34243"/>
        <dbReference type="ChEBI" id="CHEBI:15378"/>
        <dbReference type="ChEBI" id="CHEBI:33019"/>
        <dbReference type="ChEBI" id="CHEBI:37565"/>
        <dbReference type="ChEBI" id="CHEBI:71302"/>
        <dbReference type="ChEBI" id="CHEBI:71310"/>
        <dbReference type="EC" id="2.7.7.77"/>
    </reaction>
</comment>
<feature type="domain" description="MobA-like NTP transferase" evidence="9">
    <location>
        <begin position="6"/>
        <end position="148"/>
    </location>
</feature>
<evidence type="ECO:0000256" key="2">
    <source>
        <dbReference type="ARBA" id="ARBA00022679"/>
    </source>
</evidence>
<comment type="caution">
    <text evidence="8">Lacks conserved residue(s) required for the propagation of feature annotation.</text>
</comment>
<dbReference type="STRING" id="476281.ICMP_660"/>
<accession>C5WDT2</accession>
<evidence type="ECO:0000313" key="10">
    <source>
        <dbReference type="EMBL" id="BAH83488.1"/>
    </source>
</evidence>
<name>C5WDT2_9ENTR</name>
<evidence type="ECO:0000256" key="3">
    <source>
        <dbReference type="ARBA" id="ARBA00022723"/>
    </source>
</evidence>
<evidence type="ECO:0000256" key="6">
    <source>
        <dbReference type="ARBA" id="ARBA00023134"/>
    </source>
</evidence>
<dbReference type="GO" id="GO:0005737">
    <property type="term" value="C:cytoplasm"/>
    <property type="evidence" value="ECO:0007669"/>
    <property type="project" value="UniProtKB-SubCell"/>
</dbReference>
<dbReference type="Gene3D" id="3.90.550.10">
    <property type="entry name" value="Spore Coat Polysaccharide Biosynthesis Protein SpsA, Chain A"/>
    <property type="match status" value="1"/>
</dbReference>
<keyword evidence="4 8" id="KW-0547">Nucleotide-binding</keyword>
<dbReference type="GO" id="GO:0061603">
    <property type="term" value="F:molybdenum cofactor guanylyltransferase activity"/>
    <property type="evidence" value="ECO:0007669"/>
    <property type="project" value="UniProtKB-EC"/>
</dbReference>
<dbReference type="EC" id="2.7.7.77" evidence="8"/>
<dbReference type="SUPFAM" id="SSF53448">
    <property type="entry name" value="Nucleotide-diphospho-sugar transferases"/>
    <property type="match status" value="1"/>
</dbReference>
<dbReference type="AlphaFoldDB" id="C5WDT2"/>
<sequence>MKLITGVILTGGKSSRMGGQDKGLLLFKGKPLYYHVLQRLEYQVDNIIISANRNIHIYKKSNYAVITDLIHADCGPLSGILNALEIIPGDWAAFCSCDTPLIPYDYIIRLWNKKNNSPAVWVRTINRHYPILALINKSLTYNLIKFLLNKNYRVIDFLRMNQGHGVIFSDSDIHFSNINTLDSLEQIIKINDK</sequence>
<comment type="cofactor">
    <cofactor evidence="8">
        <name>Mg(2+)</name>
        <dbReference type="ChEBI" id="CHEBI:18420"/>
    </cofactor>
</comment>
<feature type="binding site" evidence="8">
    <location>
        <position position="98"/>
    </location>
    <ligand>
        <name>Mg(2+)</name>
        <dbReference type="ChEBI" id="CHEBI:18420"/>
    </ligand>
</feature>
<keyword evidence="1 8" id="KW-0963">Cytoplasm</keyword>
<dbReference type="PANTHER" id="PTHR19136:SF81">
    <property type="entry name" value="MOLYBDENUM COFACTOR GUANYLYLTRANSFERASE"/>
    <property type="match status" value="1"/>
</dbReference>
<dbReference type="PANTHER" id="PTHR19136">
    <property type="entry name" value="MOLYBDENUM COFACTOR GUANYLYLTRANSFERASE"/>
    <property type="match status" value="1"/>
</dbReference>
<evidence type="ECO:0000256" key="4">
    <source>
        <dbReference type="ARBA" id="ARBA00022741"/>
    </source>
</evidence>
<dbReference type="InterPro" id="IPR029044">
    <property type="entry name" value="Nucleotide-diphossugar_trans"/>
</dbReference>
<comment type="similarity">
    <text evidence="8">Belongs to the MobA family.</text>
</comment>
<dbReference type="KEGG" id="icp:ICMP_660"/>
<dbReference type="GO" id="GO:0046872">
    <property type="term" value="F:metal ion binding"/>
    <property type="evidence" value="ECO:0007669"/>
    <property type="project" value="UniProtKB-KW"/>
</dbReference>
<evidence type="ECO:0000256" key="8">
    <source>
        <dbReference type="HAMAP-Rule" id="MF_00316"/>
    </source>
</evidence>
<comment type="domain">
    <text evidence="8">The N-terminal domain determines nucleotide recognition and specific binding, while the C-terminal domain determines the specific binding to the target protein.</text>
</comment>
<keyword evidence="7 8" id="KW-0501">Molybdenum cofactor biosynthesis</keyword>
<dbReference type="Pfam" id="PF12804">
    <property type="entry name" value="NTP_transf_3"/>
    <property type="match status" value="1"/>
</dbReference>
<evidence type="ECO:0000313" key="11">
    <source>
        <dbReference type="Proteomes" id="UP000061704"/>
    </source>
</evidence>
<feature type="binding site" evidence="8">
    <location>
        <position position="68"/>
    </location>
    <ligand>
        <name>GTP</name>
        <dbReference type="ChEBI" id="CHEBI:37565"/>
    </ligand>
</feature>
<evidence type="ECO:0000256" key="1">
    <source>
        <dbReference type="ARBA" id="ARBA00022490"/>
    </source>
</evidence>
<evidence type="ECO:0000256" key="5">
    <source>
        <dbReference type="ARBA" id="ARBA00022842"/>
    </source>
</evidence>
<keyword evidence="11" id="KW-1185">Reference proteome</keyword>
<feature type="binding site" evidence="8">
    <location>
        <begin position="9"/>
        <end position="11"/>
    </location>
    <ligand>
        <name>GTP</name>
        <dbReference type="ChEBI" id="CHEBI:37565"/>
    </ligand>
</feature>
<evidence type="ECO:0000256" key="7">
    <source>
        <dbReference type="ARBA" id="ARBA00023150"/>
    </source>
</evidence>
<dbReference type="HAMAP" id="MF_00316">
    <property type="entry name" value="MobA"/>
    <property type="match status" value="1"/>
</dbReference>
<dbReference type="OrthoDB" id="9788394at2"/>
<protein>
    <recommendedName>
        <fullName evidence="8">Molybdenum cofactor guanylyltransferase</fullName>
        <shortName evidence="8">MoCo guanylyltransferase</shortName>
        <ecNumber evidence="8">2.7.7.77</ecNumber>
    </recommendedName>
    <alternativeName>
        <fullName evidence="8">GTP:molybdopterin guanylyltransferase</fullName>
    </alternativeName>
    <alternativeName>
        <fullName evidence="8">Mo-MPT guanylyltransferase</fullName>
    </alternativeName>
    <alternativeName>
        <fullName evidence="8">Molybdopterin guanylyltransferase</fullName>
    </alternativeName>
    <alternativeName>
        <fullName evidence="8">Molybdopterin-guanine dinucleotide synthase</fullName>
        <shortName evidence="8">MGD synthase</shortName>
    </alternativeName>
</protein>
<dbReference type="InterPro" id="IPR025877">
    <property type="entry name" value="MobA-like_NTP_Trfase"/>
</dbReference>
<dbReference type="RefSeq" id="WP_041069946.1">
    <property type="nucleotide sequence ID" value="NZ_AP010872.1"/>
</dbReference>
<keyword evidence="5 8" id="KW-0460">Magnesium</keyword>
<evidence type="ECO:0000259" key="9">
    <source>
        <dbReference type="Pfam" id="PF12804"/>
    </source>
</evidence>
<reference evidence="10 11" key="1">
    <citation type="journal article" date="2011" name="Genome Biol. Evol.">
        <title>Reductive evolution of bacterial genome in insect gut environment.</title>
        <authorList>
            <person name="Nikoh N."/>
            <person name="Hosokawa T."/>
            <person name="Ohshima K."/>
            <person name="Hattori M."/>
            <person name="Fukatsu T."/>
        </authorList>
    </citation>
    <scope>NUCLEOTIDE SEQUENCE [LARGE SCALE GENOMIC DNA]</scope>
    <source>
        <strain evidence="10 11">Mpkobe</strain>
    </source>
</reference>
<dbReference type="HOGENOM" id="CLU_055597_5_1_6"/>
<dbReference type="Proteomes" id="UP000061704">
    <property type="component" value="Chromosome"/>
</dbReference>